<accession>A0ABU5XEE6</accession>
<evidence type="ECO:0000256" key="1">
    <source>
        <dbReference type="ARBA" id="ARBA00004651"/>
    </source>
</evidence>
<keyword evidence="2" id="KW-1003">Cell membrane</keyword>
<name>A0ABU5XEE6_9MYCO</name>
<keyword evidence="7" id="KW-1185">Reference proteome</keyword>
<protein>
    <submittedName>
        <fullName evidence="6">Cytochrome C oxidase subunit IV family protein</fullName>
    </submittedName>
</protein>
<evidence type="ECO:0000256" key="3">
    <source>
        <dbReference type="ARBA" id="ARBA00022692"/>
    </source>
</evidence>
<keyword evidence="5" id="KW-0472">Membrane</keyword>
<comment type="caution">
    <text evidence="6">The sequence shown here is derived from an EMBL/GenBank/DDBJ whole genome shotgun (WGS) entry which is preliminary data.</text>
</comment>
<dbReference type="Pfam" id="PF03626">
    <property type="entry name" value="COX4_pro"/>
    <property type="match status" value="1"/>
</dbReference>
<evidence type="ECO:0000256" key="5">
    <source>
        <dbReference type="ARBA" id="ARBA00023136"/>
    </source>
</evidence>
<proteinExistence type="predicted"/>
<dbReference type="RefSeq" id="WP_225404877.1">
    <property type="nucleotide sequence ID" value="NZ_JAYJJR010000001.1"/>
</dbReference>
<gene>
    <name evidence="6" type="ORF">K6T79_00535</name>
</gene>
<keyword evidence="3" id="KW-0812">Transmembrane</keyword>
<sequence length="99" mass="11241">MTAQPQSMFAHRPERLTTLTWLVLVAITALAWRLSPGHAGRHVEPSIPITCLVIALSAVKARLIISNFMEVRTAPIWLRRATDVWQVLLWASVLVIYLW</sequence>
<evidence type="ECO:0000256" key="2">
    <source>
        <dbReference type="ARBA" id="ARBA00022475"/>
    </source>
</evidence>
<reference evidence="6 7" key="1">
    <citation type="submission" date="2023-12" db="EMBL/GenBank/DDBJ databases">
        <title>Description of new species of Mycobacterium terrae complex isolated from sewage at the Sao Paulo Zoological Park Foundation in Brazil.</title>
        <authorList>
            <person name="Romagnoli C.L."/>
            <person name="Conceicao E.C."/>
            <person name="Machado E."/>
            <person name="Barreto L.B.P.F."/>
            <person name="Sharma A."/>
            <person name="Silva N.M."/>
            <person name="Marques L.E."/>
            <person name="Juliana M.A."/>
            <person name="Lourenco M.C.S."/>
            <person name="Digiampietri L.A."/>
            <person name="Suffys P.N."/>
            <person name="Viana-Niero C."/>
        </authorList>
    </citation>
    <scope>NUCLEOTIDE SEQUENCE [LARGE SCALE GENOMIC DNA]</scope>
    <source>
        <strain evidence="6 7">MYC098</strain>
    </source>
</reference>
<dbReference type="EMBL" id="JAYJJR010000001">
    <property type="protein sequence ID" value="MEB3019526.1"/>
    <property type="molecule type" value="Genomic_DNA"/>
</dbReference>
<evidence type="ECO:0000313" key="6">
    <source>
        <dbReference type="EMBL" id="MEB3019526.1"/>
    </source>
</evidence>
<dbReference type="Proteomes" id="UP001299596">
    <property type="component" value="Unassembled WGS sequence"/>
</dbReference>
<organism evidence="6 7">
    <name type="scientific">[Mycobacterium] crassicus</name>
    <dbReference type="NCBI Taxonomy" id="2872309"/>
    <lineage>
        <taxon>Bacteria</taxon>
        <taxon>Bacillati</taxon>
        <taxon>Actinomycetota</taxon>
        <taxon>Actinomycetes</taxon>
        <taxon>Mycobacteriales</taxon>
        <taxon>Mycobacteriaceae</taxon>
        <taxon>Mycolicibacter</taxon>
    </lineage>
</organism>
<evidence type="ECO:0000256" key="4">
    <source>
        <dbReference type="ARBA" id="ARBA00022989"/>
    </source>
</evidence>
<comment type="subcellular location">
    <subcellularLocation>
        <location evidence="1">Cell membrane</location>
        <topology evidence="1">Multi-pass membrane protein</topology>
    </subcellularLocation>
</comment>
<evidence type="ECO:0000313" key="7">
    <source>
        <dbReference type="Proteomes" id="UP001299596"/>
    </source>
</evidence>
<dbReference type="InterPro" id="IPR005171">
    <property type="entry name" value="Cyt_c_oxidase_su4_prok"/>
</dbReference>
<keyword evidence="4" id="KW-1133">Transmembrane helix</keyword>